<evidence type="ECO:0000256" key="5">
    <source>
        <dbReference type="SAM" id="Phobius"/>
    </source>
</evidence>
<keyword evidence="3" id="KW-0288">FMN</keyword>
<evidence type="ECO:0000256" key="3">
    <source>
        <dbReference type="ARBA" id="ARBA00022643"/>
    </source>
</evidence>
<reference evidence="7" key="1">
    <citation type="submission" date="2023-03" db="EMBL/GenBank/DDBJ databases">
        <title>Massive genome expansion in bonnet fungi (Mycena s.s.) driven by repeated elements and novel gene families across ecological guilds.</title>
        <authorList>
            <consortium name="Lawrence Berkeley National Laboratory"/>
            <person name="Harder C.B."/>
            <person name="Miyauchi S."/>
            <person name="Viragh M."/>
            <person name="Kuo A."/>
            <person name="Thoen E."/>
            <person name="Andreopoulos B."/>
            <person name="Lu D."/>
            <person name="Skrede I."/>
            <person name="Drula E."/>
            <person name="Henrissat B."/>
            <person name="Morin E."/>
            <person name="Kohler A."/>
            <person name="Barry K."/>
            <person name="LaButti K."/>
            <person name="Morin E."/>
            <person name="Salamov A."/>
            <person name="Lipzen A."/>
            <person name="Mereny Z."/>
            <person name="Hegedus B."/>
            <person name="Baldrian P."/>
            <person name="Stursova M."/>
            <person name="Weitz H."/>
            <person name="Taylor A."/>
            <person name="Grigoriev I.V."/>
            <person name="Nagy L.G."/>
            <person name="Martin F."/>
            <person name="Kauserud H."/>
        </authorList>
    </citation>
    <scope>NUCLEOTIDE SEQUENCE</scope>
    <source>
        <strain evidence="7">CBHHK067</strain>
    </source>
</reference>
<evidence type="ECO:0000256" key="2">
    <source>
        <dbReference type="ARBA" id="ARBA00022630"/>
    </source>
</evidence>
<gene>
    <name evidence="7" type="ORF">B0H17DRAFT_1045919</name>
</gene>
<dbReference type="SUPFAM" id="SSF51395">
    <property type="entry name" value="FMN-linked oxidoreductases"/>
    <property type="match status" value="1"/>
</dbReference>
<evidence type="ECO:0000256" key="1">
    <source>
        <dbReference type="ARBA" id="ARBA00005979"/>
    </source>
</evidence>
<dbReference type="Pfam" id="PF00724">
    <property type="entry name" value="Oxidored_FMN"/>
    <property type="match status" value="1"/>
</dbReference>
<comment type="similarity">
    <text evidence="1">Belongs to the NADH:flavin oxidoreductase/NADH oxidase family.</text>
</comment>
<protein>
    <recommendedName>
        <fullName evidence="6">NADH:flavin oxidoreductase/NADH oxidase N-terminal domain-containing protein</fullName>
    </recommendedName>
</protein>
<dbReference type="GO" id="GO:0010181">
    <property type="term" value="F:FMN binding"/>
    <property type="evidence" value="ECO:0007669"/>
    <property type="project" value="InterPro"/>
</dbReference>
<keyword evidence="5" id="KW-0812">Transmembrane</keyword>
<feature type="domain" description="NADH:flavin oxidoreductase/NADH oxidase N-terminal" evidence="6">
    <location>
        <begin position="10"/>
        <end position="371"/>
    </location>
</feature>
<evidence type="ECO:0000256" key="4">
    <source>
        <dbReference type="ARBA" id="ARBA00023002"/>
    </source>
</evidence>
<keyword evidence="5" id="KW-0472">Membrane</keyword>
<name>A0AAD7DX17_MYCRO</name>
<dbReference type="InterPro" id="IPR001155">
    <property type="entry name" value="OxRdtase_FMN_N"/>
</dbReference>
<feature type="transmembrane region" description="Helical" evidence="5">
    <location>
        <begin position="457"/>
        <end position="477"/>
    </location>
</feature>
<comment type="caution">
    <text evidence="7">The sequence shown here is derived from an EMBL/GenBank/DDBJ whole genome shotgun (WGS) entry which is preliminary data.</text>
</comment>
<keyword evidence="5" id="KW-1133">Transmembrane helix</keyword>
<dbReference type="Proteomes" id="UP001221757">
    <property type="component" value="Unassembled WGS sequence"/>
</dbReference>
<dbReference type="PANTHER" id="PTHR43656:SF2">
    <property type="entry name" value="BINDING OXIDOREDUCTASE, PUTATIVE (AFU_ORTHOLOGUE AFUA_2G08260)-RELATED"/>
    <property type="match status" value="1"/>
</dbReference>
<evidence type="ECO:0000259" key="6">
    <source>
        <dbReference type="Pfam" id="PF00724"/>
    </source>
</evidence>
<feature type="transmembrane region" description="Helical" evidence="5">
    <location>
        <begin position="433"/>
        <end position="450"/>
    </location>
</feature>
<evidence type="ECO:0000313" key="8">
    <source>
        <dbReference type="Proteomes" id="UP001221757"/>
    </source>
</evidence>
<accession>A0AAD7DX17</accession>
<dbReference type="PANTHER" id="PTHR43656">
    <property type="entry name" value="BINDING OXIDOREDUCTASE, PUTATIVE (AFU_ORTHOLOGUE AFUA_2G08260)-RELATED"/>
    <property type="match status" value="1"/>
</dbReference>
<dbReference type="InterPro" id="IPR013785">
    <property type="entry name" value="Aldolase_TIM"/>
</dbReference>
<keyword evidence="8" id="KW-1185">Reference proteome</keyword>
<dbReference type="Gene3D" id="3.20.20.70">
    <property type="entry name" value="Aldolase class I"/>
    <property type="match status" value="1"/>
</dbReference>
<sequence>MPLLDGGDPIFTPIALPSGRTLRNRLVKVSLYEHLAKLLGGPPNRFHLELYSKWSAHDWGMIFTGNVLVSPQHMCLARDLVLPSSLSDEDLKPFEMLAAAIHGEREDRPMAIMQLSHAGRQSPNLLGGRFPFAAPLAPSSIRLGSSLKNNGLISDLLHRFIFQVPRAMSPADIDDVVESFVRGVKVAARTGYDGVELHAAHGYLLAQFISAKSNTRTDEYSCSPSNALRLVHRIVLETRAAVPSEFILGLKINAADYADSSIAGEVSPALDHIRTIASWGSVDFIEISGGDYEKPDFLTTDVSGVSARQAIFADFAQHARRAVESVPRAPLILLTGGLTTPAQLHSALSGRHADLLGLGRSAILRPDLPRLLRDAPAPHALFGSPPDLSVGGAWLFDRLPRIKLLGAGVAMAWYIVALRRLGTPSLAAMGPPYSVSAMGGILWMWAWFGADVDGARIYYALPLALVCVAAGLALGWVPTWA</sequence>
<keyword evidence="2" id="KW-0285">Flavoprotein</keyword>
<keyword evidence="4" id="KW-0560">Oxidoreductase</keyword>
<proteinExistence type="inferred from homology"/>
<dbReference type="AlphaFoldDB" id="A0AAD7DX17"/>
<organism evidence="7 8">
    <name type="scientific">Mycena rosella</name>
    <name type="common">Pink bonnet</name>
    <name type="synonym">Agaricus rosellus</name>
    <dbReference type="NCBI Taxonomy" id="1033263"/>
    <lineage>
        <taxon>Eukaryota</taxon>
        <taxon>Fungi</taxon>
        <taxon>Dikarya</taxon>
        <taxon>Basidiomycota</taxon>
        <taxon>Agaricomycotina</taxon>
        <taxon>Agaricomycetes</taxon>
        <taxon>Agaricomycetidae</taxon>
        <taxon>Agaricales</taxon>
        <taxon>Marasmiineae</taxon>
        <taxon>Mycenaceae</taxon>
        <taxon>Mycena</taxon>
    </lineage>
</organism>
<evidence type="ECO:0000313" key="7">
    <source>
        <dbReference type="EMBL" id="KAJ7701075.1"/>
    </source>
</evidence>
<dbReference type="EMBL" id="JARKIE010000018">
    <property type="protein sequence ID" value="KAJ7701075.1"/>
    <property type="molecule type" value="Genomic_DNA"/>
</dbReference>
<dbReference type="InterPro" id="IPR051799">
    <property type="entry name" value="NADH_flavin_oxidoreductase"/>
</dbReference>
<dbReference type="GO" id="GO:0016491">
    <property type="term" value="F:oxidoreductase activity"/>
    <property type="evidence" value="ECO:0007669"/>
    <property type="project" value="UniProtKB-KW"/>
</dbReference>